<evidence type="ECO:0000256" key="1">
    <source>
        <dbReference type="ARBA" id="ARBA00022741"/>
    </source>
</evidence>
<feature type="coiled-coil region" evidence="3">
    <location>
        <begin position="562"/>
        <end position="639"/>
    </location>
</feature>
<dbReference type="InterPro" id="IPR003593">
    <property type="entry name" value="AAA+_ATPase"/>
</dbReference>
<evidence type="ECO:0000313" key="6">
    <source>
        <dbReference type="Proteomes" id="UP000184731"/>
    </source>
</evidence>
<gene>
    <name evidence="5" type="ORF">AXG55_11735</name>
</gene>
<accession>A0A1L4D2W6</accession>
<dbReference type="InterPro" id="IPR017871">
    <property type="entry name" value="ABC_transporter-like_CS"/>
</dbReference>
<organism evidence="5 6">
    <name type="scientific">Silvanigrella aquatica</name>
    <dbReference type="NCBI Taxonomy" id="1915309"/>
    <lineage>
        <taxon>Bacteria</taxon>
        <taxon>Pseudomonadati</taxon>
        <taxon>Bdellovibrionota</taxon>
        <taxon>Oligoflexia</taxon>
        <taxon>Silvanigrellales</taxon>
        <taxon>Silvanigrellaceae</taxon>
        <taxon>Silvanigrella</taxon>
    </lineage>
</organism>
<keyword evidence="2" id="KW-0067">ATP-binding</keyword>
<dbReference type="STRING" id="1915309.AXG55_11735"/>
<keyword evidence="1" id="KW-0547">Nucleotide-binding</keyword>
<evidence type="ECO:0000256" key="3">
    <source>
        <dbReference type="SAM" id="Coils"/>
    </source>
</evidence>
<dbReference type="GO" id="GO:0005524">
    <property type="term" value="F:ATP binding"/>
    <property type="evidence" value="ECO:0007669"/>
    <property type="project" value="UniProtKB-KW"/>
</dbReference>
<dbReference type="GO" id="GO:0016887">
    <property type="term" value="F:ATP hydrolysis activity"/>
    <property type="evidence" value="ECO:0007669"/>
    <property type="project" value="InterPro"/>
</dbReference>
<dbReference type="InterPro" id="IPR003439">
    <property type="entry name" value="ABC_transporter-like_ATP-bd"/>
</dbReference>
<dbReference type="SMART" id="SM00382">
    <property type="entry name" value="AAA"/>
    <property type="match status" value="2"/>
</dbReference>
<dbReference type="Gene3D" id="3.40.50.300">
    <property type="entry name" value="P-loop containing nucleotide triphosphate hydrolases"/>
    <property type="match status" value="2"/>
</dbReference>
<evidence type="ECO:0000313" key="5">
    <source>
        <dbReference type="EMBL" id="APJ04539.1"/>
    </source>
</evidence>
<feature type="domain" description="ABC transporter" evidence="4">
    <location>
        <begin position="319"/>
        <end position="546"/>
    </location>
</feature>
<keyword evidence="6" id="KW-1185">Reference proteome</keyword>
<dbReference type="OrthoDB" id="5287952at2"/>
<dbReference type="Proteomes" id="UP000184731">
    <property type="component" value="Chromosome"/>
</dbReference>
<dbReference type="PANTHER" id="PTHR42855:SF2">
    <property type="entry name" value="DRUG RESISTANCE ABC TRANSPORTER,ATP-BINDING PROTEIN"/>
    <property type="match status" value="1"/>
</dbReference>
<protein>
    <recommendedName>
        <fullName evidence="4">ABC transporter domain-containing protein</fullName>
    </recommendedName>
</protein>
<dbReference type="PROSITE" id="PS50893">
    <property type="entry name" value="ABC_TRANSPORTER_2"/>
    <property type="match status" value="2"/>
</dbReference>
<dbReference type="PROSITE" id="PS00211">
    <property type="entry name" value="ABC_TRANSPORTER_1"/>
    <property type="match status" value="2"/>
</dbReference>
<dbReference type="InterPro" id="IPR051309">
    <property type="entry name" value="ABCF_ATPase"/>
</dbReference>
<evidence type="ECO:0000259" key="4">
    <source>
        <dbReference type="PROSITE" id="PS50893"/>
    </source>
</evidence>
<dbReference type="Pfam" id="PF00005">
    <property type="entry name" value="ABC_tran"/>
    <property type="match status" value="2"/>
</dbReference>
<dbReference type="FunFam" id="3.40.50.300:FF:000011">
    <property type="entry name" value="Putative ABC transporter ATP-binding component"/>
    <property type="match status" value="1"/>
</dbReference>
<dbReference type="RefSeq" id="WP_148698286.1">
    <property type="nucleotide sequence ID" value="NZ_CP017834.1"/>
</dbReference>
<feature type="domain" description="ABC transporter" evidence="4">
    <location>
        <begin position="2"/>
        <end position="254"/>
    </location>
</feature>
<dbReference type="PANTHER" id="PTHR42855">
    <property type="entry name" value="ABC TRANSPORTER ATP-BINDING SUBUNIT"/>
    <property type="match status" value="1"/>
</dbReference>
<dbReference type="EMBL" id="CP017834">
    <property type="protein sequence ID" value="APJ04539.1"/>
    <property type="molecule type" value="Genomic_DNA"/>
</dbReference>
<evidence type="ECO:0000256" key="2">
    <source>
        <dbReference type="ARBA" id="ARBA00022840"/>
    </source>
</evidence>
<dbReference type="CDD" id="cd03221">
    <property type="entry name" value="ABCF_EF-3"/>
    <property type="match status" value="2"/>
</dbReference>
<sequence length="652" mass="73811">MIRIENLAKAYGKKVLFQNSSYHFPEGERVALVGPNGAGKSTLLNIICGLDEADSGEILKPARVNLGYLPQEPNPNPKPTVLEECVDGALKLRELKIQLDNILLEMENNYSEDVHKKFEKIEDNFREAGGYALEARAKGILIGLGFLASQLGKSPKQLSGGWRMRLELARVFLNDPEFLVLDEPTNHLDLPSLIWVEKFLQDFKGTLLFVSHDRALLNRLSTITLHLYNGKFTPYKGNFDSFLEQREQRLELETAAFERHKKRADEIQKFVDRFKAKASKAKQAQSRMKMLTRMKELEDSFDIDDNVEEISFSLPKVTQSGKEVLKVESMSIGYTSILSKDIKLNVLRGQKIAIIGPNGIGKSTFLKTIASKIQSLSGGFELGHNVSMAFFAQDQLENLDEHKTILENVMSISDDVGERKARSLLGSFLFRGDDVFKRVGVLSGGEKSRVGLACLLLQQANFLLLDEPTNHLDMSSAEILAGAIEEYEGTLLFVSHDRNFIDSICTHVFAMTNDGRFALFEGKLDDYERLAPLSGFPDILSPDRSMEMARIVEDNSNAIFQNEKSGEDIKQQQKDVKKEKQKLEKAKDKIESEILNLTNKIKELEIKIEKEDTSNYHKIDELDKELQMLKKKLLSDEEIWLQIEAEIIKLME</sequence>
<dbReference type="SUPFAM" id="SSF52540">
    <property type="entry name" value="P-loop containing nucleoside triphosphate hydrolases"/>
    <property type="match status" value="2"/>
</dbReference>
<name>A0A1L4D2W6_9BACT</name>
<dbReference type="Pfam" id="PF12848">
    <property type="entry name" value="ABC_tran_Xtn"/>
    <property type="match status" value="1"/>
</dbReference>
<reference evidence="5 6" key="1">
    <citation type="submission" date="2016-10" db="EMBL/GenBank/DDBJ databases">
        <title>Silvanigrella aquatica sp. nov., isolated from a freshwater lake located in the Black Forest, Germany, description of Silvanigrellaceae fam. nov., Silvanigrellales ord. nov., reclassification of the order Bdellovibrionales in the class Oligoflexia, reclassification of the families Bacteriovoracaceae and Halobacteriovoraceae in the new order Bacteriovoracales ord. nov., and reclassification of the family Pseudobacteriovoracaceae in the order Oligoflexiales.</title>
        <authorList>
            <person name="Hahn M.W."/>
            <person name="Schmidt J."/>
            <person name="Koll U."/>
            <person name="Rohde M."/>
            <person name="Verbag S."/>
            <person name="Pitt A."/>
            <person name="Nakai R."/>
            <person name="Naganuma T."/>
            <person name="Lang E."/>
        </authorList>
    </citation>
    <scope>NUCLEOTIDE SEQUENCE [LARGE SCALE GENOMIC DNA]</scope>
    <source>
        <strain evidence="5 6">MWH-Nonnen-W8red</strain>
    </source>
</reference>
<dbReference type="InterPro" id="IPR027417">
    <property type="entry name" value="P-loop_NTPase"/>
</dbReference>
<dbReference type="InterPro" id="IPR032781">
    <property type="entry name" value="ABC_tran_Xtn"/>
</dbReference>
<keyword evidence="3" id="KW-0175">Coiled coil</keyword>
<dbReference type="AlphaFoldDB" id="A0A1L4D2W6"/>
<proteinExistence type="predicted"/>
<dbReference type="KEGG" id="saqi:AXG55_11735"/>